<dbReference type="PANTHER" id="PTHR10130">
    <property type="entry name" value="PEROXISOMAL TARGETING SIGNAL 1 RECEPTOR PEX5"/>
    <property type="match status" value="1"/>
</dbReference>
<organism evidence="10 11">
    <name type="scientific">Mortierella isabellina</name>
    <name type="common">Filamentous fungus</name>
    <name type="synonym">Umbelopsis isabellina</name>
    <dbReference type="NCBI Taxonomy" id="91625"/>
    <lineage>
        <taxon>Eukaryota</taxon>
        <taxon>Fungi</taxon>
        <taxon>Fungi incertae sedis</taxon>
        <taxon>Mucoromycota</taxon>
        <taxon>Mucoromycotina</taxon>
        <taxon>Umbelopsidomycetes</taxon>
        <taxon>Umbelopsidales</taxon>
        <taxon>Umbelopsidaceae</taxon>
        <taxon>Umbelopsis</taxon>
    </lineage>
</organism>
<dbReference type="InterPro" id="IPR011990">
    <property type="entry name" value="TPR-like_helical_dom_sf"/>
</dbReference>
<evidence type="ECO:0000256" key="5">
    <source>
        <dbReference type="ARBA" id="ARBA00022737"/>
    </source>
</evidence>
<dbReference type="GO" id="GO:0005829">
    <property type="term" value="C:cytosol"/>
    <property type="evidence" value="ECO:0007669"/>
    <property type="project" value="TreeGrafter"/>
</dbReference>
<evidence type="ECO:0000256" key="2">
    <source>
        <dbReference type="ARBA" id="ARBA00004496"/>
    </source>
</evidence>
<dbReference type="EMBL" id="JAEPQZ010000004">
    <property type="protein sequence ID" value="KAG2182192.1"/>
    <property type="molecule type" value="Genomic_DNA"/>
</dbReference>
<dbReference type="InterPro" id="IPR024111">
    <property type="entry name" value="PEX5/PEX5L"/>
</dbReference>
<dbReference type="GO" id="GO:0005778">
    <property type="term" value="C:peroxisomal membrane"/>
    <property type="evidence" value="ECO:0007669"/>
    <property type="project" value="TreeGrafter"/>
</dbReference>
<evidence type="ECO:0008006" key="12">
    <source>
        <dbReference type="Google" id="ProtNLM"/>
    </source>
</evidence>
<keyword evidence="6 8" id="KW-0802">TPR repeat</keyword>
<keyword evidence="5" id="KW-0677">Repeat</keyword>
<protein>
    <recommendedName>
        <fullName evidence="12">Peroxin-5</fullName>
    </recommendedName>
</protein>
<proteinExistence type="inferred from homology"/>
<name>A0A8H7PXP1_MORIS</name>
<keyword evidence="11" id="KW-1185">Reference proteome</keyword>
<dbReference type="Pfam" id="PF13432">
    <property type="entry name" value="TPR_16"/>
    <property type="match status" value="1"/>
</dbReference>
<comment type="caution">
    <text evidence="10">The sequence shown here is derived from an EMBL/GenBank/DDBJ whole genome shotgun (WGS) entry which is preliminary data.</text>
</comment>
<reference evidence="10" key="1">
    <citation type="submission" date="2020-12" db="EMBL/GenBank/DDBJ databases">
        <title>Metabolic potential, ecology and presence of endohyphal bacteria is reflected in genomic diversity of Mucoromycotina.</title>
        <authorList>
            <person name="Muszewska A."/>
            <person name="Okrasinska A."/>
            <person name="Steczkiewicz K."/>
            <person name="Drgas O."/>
            <person name="Orlowska M."/>
            <person name="Perlinska-Lenart U."/>
            <person name="Aleksandrzak-Piekarczyk T."/>
            <person name="Szatraj K."/>
            <person name="Zielenkiewicz U."/>
            <person name="Pilsyk S."/>
            <person name="Malc E."/>
            <person name="Mieczkowski P."/>
            <person name="Kruszewska J.S."/>
            <person name="Biernat P."/>
            <person name="Pawlowska J."/>
        </authorList>
    </citation>
    <scope>NUCLEOTIDE SEQUENCE</scope>
    <source>
        <strain evidence="10">WA0000067209</strain>
    </source>
</reference>
<feature type="region of interest" description="Disordered" evidence="9">
    <location>
        <begin position="1"/>
        <end position="33"/>
    </location>
</feature>
<gene>
    <name evidence="10" type="ORF">INT43_007119</name>
</gene>
<dbReference type="InterPro" id="IPR019734">
    <property type="entry name" value="TPR_rpt"/>
</dbReference>
<dbReference type="PROSITE" id="PS50005">
    <property type="entry name" value="TPR"/>
    <property type="match status" value="2"/>
</dbReference>
<dbReference type="Gene3D" id="1.25.40.10">
    <property type="entry name" value="Tetratricopeptide repeat domain"/>
    <property type="match status" value="1"/>
</dbReference>
<feature type="repeat" description="TPR" evidence="8">
    <location>
        <begin position="587"/>
        <end position="620"/>
    </location>
</feature>
<dbReference type="PANTHER" id="PTHR10130:SF0">
    <property type="entry name" value="GH08708P"/>
    <property type="match status" value="1"/>
</dbReference>
<dbReference type="OrthoDB" id="10006023at2759"/>
<comment type="similarity">
    <text evidence="3">Belongs to the peroxisomal targeting signal receptor family.</text>
</comment>
<keyword evidence="4" id="KW-0963">Cytoplasm</keyword>
<dbReference type="GO" id="GO:0005052">
    <property type="term" value="F:peroxisome matrix targeting signal-1 binding"/>
    <property type="evidence" value="ECO:0007669"/>
    <property type="project" value="TreeGrafter"/>
</dbReference>
<comment type="subcellular location">
    <subcellularLocation>
        <location evidence="2">Cytoplasm</location>
    </subcellularLocation>
    <subcellularLocation>
        <location evidence="1">Peroxisome</location>
    </subcellularLocation>
</comment>
<evidence type="ECO:0000256" key="7">
    <source>
        <dbReference type="ARBA" id="ARBA00023140"/>
    </source>
</evidence>
<sequence length="749" mass="84093">MAFPQLAGSGADCGPSNPMSGLMKQFQQDRSLQQDRFIQDQAAESSRSAFRTRNQGRPMMGSPVSILLMMTEEFFREEAVTKGPHNRFEFSELNKELENIRPGTVDAPDWAADFMREQPMIMNDHHQMEDFENVFQQHHRMREIQAGNHGWEQEFSNFQQSHNQSLAPQEIEAFERAFEEAKQGIAHDKYKRLLLLNSPQTLNFYKLLGSGVDWEKEFASQEDSWASEFNKQEEANVMAGSEKEALAKTAGMLLDSIDVNSNPKFKSSNFLSFMRQLRDSEVSIEGSKVVPNTQQSESSWASEFAGGETSTGWAKEFSQGLEGAKDGNMWSDEFAKGAERGWVEDFTSTAGQSSAPANSSTAAVQDWATEFNNDPVNAAQMEEAFSKGTEFNDWVQQYHQNIAHLKTAQDAEWEGMQKDWDKYKPDQGLGYRADNAEFNDYGFLPNNPYLSRAMPVDGGHNLSDSILALEAKVQLDPSDATSWQQLGFRQQENERDSAAIAALRKAVTMDPTLLDAWLGLAVSYTNENCRADAYDCLDAWLQHNEKYKHIATSRGMKSKMVAADRHAFVTNLFLEAARSSPGEEMDPDVQVGLGVLFNVSEEYQKAIDCFKAALASRPQDYLLWNKLGATLANSHETPAAIDAYFNALEINPSYIRARYNLAISCINLGQHKEAAEHLLTALALQQSSESNATEAPLIDENGNQYTVPGGMSDNVWDSLRMVMFMMNRQDLATQCDARNLEAFRGVYDF</sequence>
<dbReference type="SMART" id="SM00028">
    <property type="entry name" value="TPR"/>
    <property type="match status" value="5"/>
</dbReference>
<feature type="repeat" description="TPR" evidence="8">
    <location>
        <begin position="621"/>
        <end position="654"/>
    </location>
</feature>
<dbReference type="SUPFAM" id="SSF48452">
    <property type="entry name" value="TPR-like"/>
    <property type="match status" value="1"/>
</dbReference>
<evidence type="ECO:0000256" key="1">
    <source>
        <dbReference type="ARBA" id="ARBA00004275"/>
    </source>
</evidence>
<evidence type="ECO:0000256" key="9">
    <source>
        <dbReference type="SAM" id="MobiDB-lite"/>
    </source>
</evidence>
<dbReference type="Pfam" id="PF13181">
    <property type="entry name" value="TPR_8"/>
    <property type="match status" value="1"/>
</dbReference>
<dbReference type="AlphaFoldDB" id="A0A8H7PXP1"/>
<accession>A0A8H7PXP1</accession>
<evidence type="ECO:0000256" key="6">
    <source>
        <dbReference type="ARBA" id="ARBA00022803"/>
    </source>
</evidence>
<dbReference type="GO" id="GO:0016560">
    <property type="term" value="P:protein import into peroxisome matrix, docking"/>
    <property type="evidence" value="ECO:0007669"/>
    <property type="project" value="TreeGrafter"/>
</dbReference>
<keyword evidence="7" id="KW-0576">Peroxisome</keyword>
<dbReference type="Proteomes" id="UP000654370">
    <property type="component" value="Unassembled WGS sequence"/>
</dbReference>
<evidence type="ECO:0000313" key="10">
    <source>
        <dbReference type="EMBL" id="KAG2182192.1"/>
    </source>
</evidence>
<evidence type="ECO:0000256" key="3">
    <source>
        <dbReference type="ARBA" id="ARBA00005348"/>
    </source>
</evidence>
<evidence type="ECO:0000313" key="11">
    <source>
        <dbReference type="Proteomes" id="UP000654370"/>
    </source>
</evidence>
<evidence type="ECO:0000256" key="4">
    <source>
        <dbReference type="ARBA" id="ARBA00022490"/>
    </source>
</evidence>
<evidence type="ECO:0000256" key="8">
    <source>
        <dbReference type="PROSITE-ProRule" id="PRU00339"/>
    </source>
</evidence>